<dbReference type="CDD" id="cd09007">
    <property type="entry name" value="NP-I_spr0068"/>
    <property type="match status" value="1"/>
</dbReference>
<dbReference type="Proteomes" id="UP000291591">
    <property type="component" value="Unassembled WGS sequence"/>
</dbReference>
<dbReference type="PANTHER" id="PTHR43691">
    <property type="entry name" value="URIDINE PHOSPHORYLASE"/>
    <property type="match status" value="1"/>
</dbReference>
<evidence type="ECO:0000259" key="4">
    <source>
        <dbReference type="Pfam" id="PF01048"/>
    </source>
</evidence>
<proteinExistence type="predicted"/>
<dbReference type="EC" id="2.4.2.3" evidence="1"/>
<dbReference type="Pfam" id="PF01048">
    <property type="entry name" value="PNP_UDP_1"/>
    <property type="match status" value="1"/>
</dbReference>
<dbReference type="SUPFAM" id="SSF53167">
    <property type="entry name" value="Purine and uridine phosphorylases"/>
    <property type="match status" value="1"/>
</dbReference>
<dbReference type="GO" id="GO:0004731">
    <property type="term" value="F:purine-nucleoside phosphorylase activity"/>
    <property type="evidence" value="ECO:0007669"/>
    <property type="project" value="TreeGrafter"/>
</dbReference>
<dbReference type="InterPro" id="IPR035994">
    <property type="entry name" value="Nucleoside_phosphorylase_sf"/>
</dbReference>
<evidence type="ECO:0000256" key="3">
    <source>
        <dbReference type="ARBA" id="ARBA00048447"/>
    </source>
</evidence>
<dbReference type="AlphaFoldDB" id="A0A4Q7URC4"/>
<dbReference type="RefSeq" id="WP_207223401.1">
    <property type="nucleotide sequence ID" value="NZ_SHKL01000001.1"/>
</dbReference>
<dbReference type="InterPro" id="IPR000845">
    <property type="entry name" value="Nucleoside_phosphorylase_d"/>
</dbReference>
<sequence>MSTDPNGTGAAPVTDLPLLEDDLGESGVIRASEIVPEVDDMPAAAVMCWFPEVVDGVGATARAATTLRSELGRNPLWVVDSPAGRPVAVLHPGVGAPLAAMFLEELAALGVRTVVGVGGAGALLPHLTLGHAVVLGSALRDEGTSFHYLPAGRVVEADPAGVDALSALLGREGVPYVVGRSWTTDAVFRETPERVRRRREEGCAVVEMEAAALLAVARFTGVRFAQLLLAADSLAGPEWEHRGWTTAREARAGMFGLALAGVDALLDGPTG</sequence>
<dbReference type="PANTHER" id="PTHR43691:SF11">
    <property type="entry name" value="FI09636P-RELATED"/>
    <property type="match status" value="1"/>
</dbReference>
<reference evidence="5 6" key="1">
    <citation type="submission" date="2019-02" db="EMBL/GenBank/DDBJ databases">
        <title>Sequencing the genomes of 1000 actinobacteria strains.</title>
        <authorList>
            <person name="Klenk H.-P."/>
        </authorList>
    </citation>
    <scope>NUCLEOTIDE SEQUENCE [LARGE SCALE GENOMIC DNA]</scope>
    <source>
        <strain evidence="5 6">DSM 45779</strain>
    </source>
</reference>
<comment type="caution">
    <text evidence="5">The sequence shown here is derived from an EMBL/GenBank/DDBJ whole genome shotgun (WGS) entry which is preliminary data.</text>
</comment>
<evidence type="ECO:0000256" key="2">
    <source>
        <dbReference type="ARBA" id="ARBA00021980"/>
    </source>
</evidence>
<feature type="domain" description="Nucleoside phosphorylase" evidence="4">
    <location>
        <begin position="49"/>
        <end position="241"/>
    </location>
</feature>
<dbReference type="GO" id="GO:0005829">
    <property type="term" value="C:cytosol"/>
    <property type="evidence" value="ECO:0007669"/>
    <property type="project" value="TreeGrafter"/>
</dbReference>
<dbReference type="Gene3D" id="3.40.50.1580">
    <property type="entry name" value="Nucleoside phosphorylase domain"/>
    <property type="match status" value="1"/>
</dbReference>
<dbReference type="GO" id="GO:0004850">
    <property type="term" value="F:uridine phosphorylase activity"/>
    <property type="evidence" value="ECO:0007669"/>
    <property type="project" value="UniProtKB-EC"/>
</dbReference>
<organism evidence="5 6">
    <name type="scientific">Pseudonocardia sediminis</name>
    <dbReference type="NCBI Taxonomy" id="1397368"/>
    <lineage>
        <taxon>Bacteria</taxon>
        <taxon>Bacillati</taxon>
        <taxon>Actinomycetota</taxon>
        <taxon>Actinomycetes</taxon>
        <taxon>Pseudonocardiales</taxon>
        <taxon>Pseudonocardiaceae</taxon>
        <taxon>Pseudonocardia</taxon>
    </lineage>
</organism>
<keyword evidence="6" id="KW-1185">Reference proteome</keyword>
<comment type="catalytic activity">
    <reaction evidence="3">
        <text>uridine + phosphate = alpha-D-ribose 1-phosphate + uracil</text>
        <dbReference type="Rhea" id="RHEA:24388"/>
        <dbReference type="ChEBI" id="CHEBI:16704"/>
        <dbReference type="ChEBI" id="CHEBI:17568"/>
        <dbReference type="ChEBI" id="CHEBI:43474"/>
        <dbReference type="ChEBI" id="CHEBI:57720"/>
        <dbReference type="EC" id="2.4.2.3"/>
    </reaction>
</comment>
<dbReference type="GO" id="GO:0006152">
    <property type="term" value="P:purine nucleoside catabolic process"/>
    <property type="evidence" value="ECO:0007669"/>
    <property type="project" value="TreeGrafter"/>
</dbReference>
<protein>
    <recommendedName>
        <fullName evidence="2">Uridine phosphorylase</fullName>
        <ecNumber evidence="1">2.4.2.3</ecNumber>
    </recommendedName>
</protein>
<gene>
    <name evidence="5" type="ORF">EV383_0329</name>
</gene>
<evidence type="ECO:0000313" key="5">
    <source>
        <dbReference type="EMBL" id="RZT83524.1"/>
    </source>
</evidence>
<name>A0A4Q7URC4_PSEST</name>
<evidence type="ECO:0000313" key="6">
    <source>
        <dbReference type="Proteomes" id="UP000291591"/>
    </source>
</evidence>
<accession>A0A4Q7URC4</accession>
<evidence type="ECO:0000256" key="1">
    <source>
        <dbReference type="ARBA" id="ARBA00011888"/>
    </source>
</evidence>
<dbReference type="EMBL" id="SHKL01000001">
    <property type="protein sequence ID" value="RZT83524.1"/>
    <property type="molecule type" value="Genomic_DNA"/>
</dbReference>